<protein>
    <recommendedName>
        <fullName evidence="4">Peptide methionine sulfoxide reductase MsrA</fullName>
        <shortName evidence="4">Protein-methionine-S-oxide reductase</shortName>
        <ecNumber evidence="4">1.8.4.11</ecNumber>
    </recommendedName>
    <alternativeName>
        <fullName evidence="4">Peptide-methionine (S)-S-oxide reductase</fullName>
        <shortName evidence="4">Peptide Met(O) reductase</shortName>
    </alternativeName>
</protein>
<evidence type="ECO:0000256" key="1">
    <source>
        <dbReference type="ARBA" id="ARBA00023002"/>
    </source>
</evidence>
<feature type="domain" description="Peptide methionine sulphoxide reductase MsrA" evidence="5">
    <location>
        <begin position="20"/>
        <end position="173"/>
    </location>
</feature>
<dbReference type="GO" id="GO:0008113">
    <property type="term" value="F:peptide-methionine (S)-S-oxide reductase activity"/>
    <property type="evidence" value="ECO:0007669"/>
    <property type="project" value="UniProtKB-EC"/>
</dbReference>
<sequence length="192" mass="21295">MTKQSNAESNEQTLDQGIQTATLAGGCFWCIESAFNSLKGIINATSGYMGGQVENPTYEDICTGTSGHAEVVQVQFDSQIISYQEILEIFFSLHNPTQLNRQGNDIGTQYRSEIFSHDQSQQTIALAIIEAMTQAQYFDQPIVTKVSPVEIFYSGEAYHQGYVENNPGNPYCQAVVSPKLAKFRQTFVAKLK</sequence>
<comment type="catalytic activity">
    <reaction evidence="3 4">
        <text>[thioredoxin]-disulfide + L-methionine + H2O = L-methionine (S)-S-oxide + [thioredoxin]-dithiol</text>
        <dbReference type="Rhea" id="RHEA:19993"/>
        <dbReference type="Rhea" id="RHEA-COMP:10698"/>
        <dbReference type="Rhea" id="RHEA-COMP:10700"/>
        <dbReference type="ChEBI" id="CHEBI:15377"/>
        <dbReference type="ChEBI" id="CHEBI:29950"/>
        <dbReference type="ChEBI" id="CHEBI:50058"/>
        <dbReference type="ChEBI" id="CHEBI:57844"/>
        <dbReference type="ChEBI" id="CHEBI:58772"/>
        <dbReference type="EC" id="1.8.4.11"/>
    </reaction>
</comment>
<dbReference type="NCBIfam" id="TIGR00401">
    <property type="entry name" value="msrA"/>
    <property type="match status" value="1"/>
</dbReference>
<dbReference type="SUPFAM" id="SSF55068">
    <property type="entry name" value="Peptide methionine sulfoxide reductase"/>
    <property type="match status" value="1"/>
</dbReference>
<name>A0ABY3MTY9_9GAMM</name>
<dbReference type="EMBL" id="PJAI02000020">
    <property type="protein sequence ID" value="TYK64670.1"/>
    <property type="molecule type" value="Genomic_DNA"/>
</dbReference>
<comment type="function">
    <text evidence="4">Has an important function as a repair enzyme for proteins that have been inactivated by oxidation. Catalyzes the reversible oxidation-reduction of methionine sulfoxide in proteins to methionine.</text>
</comment>
<organism evidence="6 7">
    <name type="scientific">Colwellia echini</name>
    <dbReference type="NCBI Taxonomy" id="1982103"/>
    <lineage>
        <taxon>Bacteria</taxon>
        <taxon>Pseudomonadati</taxon>
        <taxon>Pseudomonadota</taxon>
        <taxon>Gammaproteobacteria</taxon>
        <taxon>Alteromonadales</taxon>
        <taxon>Colwelliaceae</taxon>
        <taxon>Colwellia</taxon>
    </lineage>
</organism>
<dbReference type="InterPro" id="IPR002569">
    <property type="entry name" value="Met_Sox_Rdtase_MsrA_dom"/>
</dbReference>
<evidence type="ECO:0000256" key="3">
    <source>
        <dbReference type="ARBA" id="ARBA00048782"/>
    </source>
</evidence>
<feature type="active site" evidence="4">
    <location>
        <position position="27"/>
    </location>
</feature>
<gene>
    <name evidence="4 6" type="primary">msrA</name>
    <name evidence="6" type="ORF">CWS31_014555</name>
</gene>
<dbReference type="PANTHER" id="PTHR43774:SF1">
    <property type="entry name" value="PEPTIDE METHIONINE SULFOXIDE REDUCTASE MSRA 2"/>
    <property type="match status" value="1"/>
</dbReference>
<evidence type="ECO:0000256" key="4">
    <source>
        <dbReference type="HAMAP-Rule" id="MF_01401"/>
    </source>
</evidence>
<keyword evidence="7" id="KW-1185">Reference proteome</keyword>
<evidence type="ECO:0000256" key="2">
    <source>
        <dbReference type="ARBA" id="ARBA00047806"/>
    </source>
</evidence>
<dbReference type="HAMAP" id="MF_01401">
    <property type="entry name" value="MsrA"/>
    <property type="match status" value="1"/>
</dbReference>
<dbReference type="RefSeq" id="WP_101344546.1">
    <property type="nucleotide sequence ID" value="NZ_PJAI02000020.1"/>
</dbReference>
<dbReference type="PANTHER" id="PTHR43774">
    <property type="entry name" value="PEPTIDE METHIONINE SULFOXIDE REDUCTASE"/>
    <property type="match status" value="1"/>
</dbReference>
<proteinExistence type="inferred from homology"/>
<comment type="similarity">
    <text evidence="4">Belongs to the MsrA Met sulfoxide reductase family.</text>
</comment>
<keyword evidence="1 4" id="KW-0560">Oxidoreductase</keyword>
<dbReference type="Proteomes" id="UP000815846">
    <property type="component" value="Unassembled WGS sequence"/>
</dbReference>
<dbReference type="PROSITE" id="PS51257">
    <property type="entry name" value="PROKAR_LIPOPROTEIN"/>
    <property type="match status" value="1"/>
</dbReference>
<dbReference type="Gene3D" id="3.30.1060.10">
    <property type="entry name" value="Peptide methionine sulphoxide reductase MsrA"/>
    <property type="match status" value="1"/>
</dbReference>
<accession>A0ABY3MTY9</accession>
<dbReference type="Pfam" id="PF01625">
    <property type="entry name" value="PMSR"/>
    <property type="match status" value="1"/>
</dbReference>
<evidence type="ECO:0000259" key="5">
    <source>
        <dbReference type="Pfam" id="PF01625"/>
    </source>
</evidence>
<evidence type="ECO:0000313" key="6">
    <source>
        <dbReference type="EMBL" id="TYK64670.1"/>
    </source>
</evidence>
<evidence type="ECO:0000313" key="7">
    <source>
        <dbReference type="Proteomes" id="UP000815846"/>
    </source>
</evidence>
<dbReference type="InterPro" id="IPR036509">
    <property type="entry name" value="Met_Sox_Rdtase_MsrA_sf"/>
</dbReference>
<reference evidence="6 7" key="1">
    <citation type="submission" date="2019-08" db="EMBL/GenBank/DDBJ databases">
        <title>Microbe sample from Colwellia echini.</title>
        <authorList>
            <person name="Christiansen L."/>
            <person name="Pathiraja D."/>
            <person name="Schultz-Johansen M."/>
            <person name="Choi I.-G."/>
            <person name="Stougaard P."/>
        </authorList>
    </citation>
    <scope>NUCLEOTIDE SEQUENCE [LARGE SCALE GENOMIC DNA]</scope>
    <source>
        <strain evidence="6 7">A3</strain>
    </source>
</reference>
<comment type="caution">
    <text evidence="6">The sequence shown here is derived from an EMBL/GenBank/DDBJ whole genome shotgun (WGS) entry which is preliminary data.</text>
</comment>
<comment type="catalytic activity">
    <reaction evidence="2 4">
        <text>L-methionyl-[protein] + [thioredoxin]-disulfide + H2O = L-methionyl-(S)-S-oxide-[protein] + [thioredoxin]-dithiol</text>
        <dbReference type="Rhea" id="RHEA:14217"/>
        <dbReference type="Rhea" id="RHEA-COMP:10698"/>
        <dbReference type="Rhea" id="RHEA-COMP:10700"/>
        <dbReference type="Rhea" id="RHEA-COMP:12313"/>
        <dbReference type="Rhea" id="RHEA-COMP:12315"/>
        <dbReference type="ChEBI" id="CHEBI:15377"/>
        <dbReference type="ChEBI" id="CHEBI:16044"/>
        <dbReference type="ChEBI" id="CHEBI:29950"/>
        <dbReference type="ChEBI" id="CHEBI:44120"/>
        <dbReference type="ChEBI" id="CHEBI:50058"/>
        <dbReference type="EC" id="1.8.4.11"/>
    </reaction>
</comment>
<dbReference type="EC" id="1.8.4.11" evidence="4"/>